<evidence type="ECO:0000313" key="2">
    <source>
        <dbReference type="EMBL" id="TCD72228.1"/>
    </source>
</evidence>
<keyword evidence="1" id="KW-1133">Transmembrane helix</keyword>
<feature type="transmembrane region" description="Helical" evidence="1">
    <location>
        <begin position="155"/>
        <end position="175"/>
    </location>
</feature>
<sequence length="226" mass="25666">MKRVAVTYEYFCRIILMILVAHVAFIAHTLLGLVIGGFFPSVAATYATYRTWLIDVKDRSWTIKQTWTTFHKAWKAELKSANAFGWPQFAVWALLIWEYWLVQNNDMGVAGLVVSGVLLLLNLFYGLFVFISWAVHANFDESPYWTLRTSIAMVIARPMCSLMVFLLFLVTVWAYAAWPGLLMAFGVAVPIYATMMAVYSWGRLPGMDVHVLEPNEKDAAAAIHKQ</sequence>
<gene>
    <name evidence="2" type="ORF">MCC10002_2174</name>
</gene>
<dbReference type="Proteomes" id="UP000293701">
    <property type="component" value="Unassembled WGS sequence"/>
</dbReference>
<feature type="transmembrane region" description="Helical" evidence="1">
    <location>
        <begin position="12"/>
        <end position="39"/>
    </location>
</feature>
<dbReference type="RefSeq" id="WP_013141434.1">
    <property type="nucleotide sequence ID" value="NZ_SHPM01000039.1"/>
</dbReference>
<protein>
    <submittedName>
        <fullName evidence="2">Drug resistance transporter, EmrB/QacA subfamily</fullName>
    </submittedName>
</protein>
<feature type="transmembrane region" description="Helical" evidence="1">
    <location>
        <begin position="182"/>
        <end position="202"/>
    </location>
</feature>
<keyword evidence="1" id="KW-0472">Membrane</keyword>
<keyword evidence="1" id="KW-0812">Transmembrane</keyword>
<accession>A0A4R0S3G8</accession>
<evidence type="ECO:0000313" key="3">
    <source>
        <dbReference type="Proteomes" id="UP000293701"/>
    </source>
</evidence>
<dbReference type="AlphaFoldDB" id="A0A4R0S3G8"/>
<feature type="transmembrane region" description="Helical" evidence="1">
    <location>
        <begin position="84"/>
        <end position="102"/>
    </location>
</feature>
<comment type="caution">
    <text evidence="2">The sequence shown here is derived from an EMBL/GenBank/DDBJ whole genome shotgun (WGS) entry which is preliminary data.</text>
</comment>
<proteinExistence type="predicted"/>
<dbReference type="InterPro" id="IPR006938">
    <property type="entry name" value="DUF624"/>
</dbReference>
<organism evidence="2 3">
    <name type="scientific">Bifidobacterium longum subsp. longum</name>
    <dbReference type="NCBI Taxonomy" id="1679"/>
    <lineage>
        <taxon>Bacteria</taxon>
        <taxon>Bacillati</taxon>
        <taxon>Actinomycetota</taxon>
        <taxon>Actinomycetes</taxon>
        <taxon>Bifidobacteriales</taxon>
        <taxon>Bifidobacteriaceae</taxon>
        <taxon>Bifidobacterium</taxon>
    </lineage>
</organism>
<reference evidence="2 3" key="1">
    <citation type="journal article" date="2018" name="Sci. Rep.">
        <title>Genomic diversity and distribution of Bifidobacterium longum subsp. longum across the human lifespan.</title>
        <authorList>
            <person name="Odamaki T."/>
            <person name="Bottacini F."/>
            <person name="Kato K."/>
            <person name="Mitsuyama E."/>
            <person name="Yoshida K."/>
            <person name="Horigome A."/>
            <person name="Xiao J.Z."/>
            <person name="van Sinderen D."/>
        </authorList>
    </citation>
    <scope>NUCLEOTIDE SEQUENCE [LARGE SCALE GENOMIC DNA]</scope>
    <source>
        <strain evidence="2 3">MCC10002</strain>
    </source>
</reference>
<feature type="transmembrane region" description="Helical" evidence="1">
    <location>
        <begin position="109"/>
        <end position="135"/>
    </location>
</feature>
<name>A0A4R0S3G8_BIFLL</name>
<evidence type="ECO:0000256" key="1">
    <source>
        <dbReference type="SAM" id="Phobius"/>
    </source>
</evidence>
<dbReference type="EMBL" id="SHPM01000039">
    <property type="protein sequence ID" value="TCD72228.1"/>
    <property type="molecule type" value="Genomic_DNA"/>
</dbReference>
<dbReference type="Pfam" id="PF04854">
    <property type="entry name" value="DUF624"/>
    <property type="match status" value="1"/>
</dbReference>